<dbReference type="Proteomes" id="UP000471298">
    <property type="component" value="Unassembled WGS sequence"/>
</dbReference>
<dbReference type="InParanoid" id="A0A6N7F3L4"/>
<keyword evidence="3" id="KW-1185">Reference proteome</keyword>
<comment type="caution">
    <text evidence="2">The sequence shown here is derived from an EMBL/GenBank/DDBJ whole genome shotgun (WGS) entry which is preliminary data.</text>
</comment>
<accession>A0A6N7F3L4</accession>
<sequence>MKLTIIKWRDIPTQVMIKKSRKEVEKAMLSARFMEAVDTAAMVGGAADTDAYLNDWHNEVIDIPDGDMQAAVVAKVEQLESEFTQEILSAMIQNSGYNNE</sequence>
<reference evidence="2 3" key="1">
    <citation type="submission" date="2019-10" db="EMBL/GenBank/DDBJ databases">
        <title>Cardiobacteriales fam. a chemoheterotrophic member of the order Cardiobacteriales, and proposal of Cardiobacteriales fam. nov.</title>
        <authorList>
            <person name="Wang C."/>
        </authorList>
    </citation>
    <scope>NUCLEOTIDE SEQUENCE [LARGE SCALE GENOMIC DNA]</scope>
    <source>
        <strain evidence="2 3">ML27</strain>
    </source>
</reference>
<dbReference type="Pfam" id="PF13769">
    <property type="entry name" value="Virulence_fact"/>
    <property type="match status" value="1"/>
</dbReference>
<dbReference type="EMBL" id="WHNW01000007">
    <property type="protein sequence ID" value="MPV86466.1"/>
    <property type="molecule type" value="Genomic_DNA"/>
</dbReference>
<protein>
    <recommendedName>
        <fullName evidence="1">Virulence factor domain-containing protein</fullName>
    </recommendedName>
</protein>
<organism evidence="2 3">
    <name type="scientific">Ostreibacterium oceani</name>
    <dbReference type="NCBI Taxonomy" id="2654998"/>
    <lineage>
        <taxon>Bacteria</taxon>
        <taxon>Pseudomonadati</taxon>
        <taxon>Pseudomonadota</taxon>
        <taxon>Gammaproteobacteria</taxon>
        <taxon>Cardiobacteriales</taxon>
        <taxon>Ostreibacteriaceae</taxon>
        <taxon>Ostreibacterium</taxon>
    </lineage>
</organism>
<dbReference type="AlphaFoldDB" id="A0A6N7F3L4"/>
<proteinExistence type="predicted"/>
<evidence type="ECO:0000259" key="1">
    <source>
        <dbReference type="Pfam" id="PF13769"/>
    </source>
</evidence>
<feature type="domain" description="Virulence factor" evidence="1">
    <location>
        <begin position="7"/>
        <end position="92"/>
    </location>
</feature>
<gene>
    <name evidence="2" type="ORF">GCU85_06945</name>
</gene>
<dbReference type="RefSeq" id="WP_152810459.1">
    <property type="nucleotide sequence ID" value="NZ_WHNW01000007.1"/>
</dbReference>
<name>A0A6N7F3L4_9GAMM</name>
<evidence type="ECO:0000313" key="2">
    <source>
        <dbReference type="EMBL" id="MPV86466.1"/>
    </source>
</evidence>
<evidence type="ECO:0000313" key="3">
    <source>
        <dbReference type="Proteomes" id="UP000471298"/>
    </source>
</evidence>
<dbReference type="InterPro" id="IPR025989">
    <property type="entry name" value="Virulence_F_dom"/>
</dbReference>